<keyword evidence="1" id="KW-0812">Transmembrane</keyword>
<gene>
    <name evidence="2" type="ORF">A2442_03810</name>
</gene>
<dbReference type="AlphaFoldDB" id="A0A1F5EK18"/>
<keyword evidence="1" id="KW-1133">Transmembrane helix</keyword>
<evidence type="ECO:0000313" key="3">
    <source>
        <dbReference type="Proteomes" id="UP000179003"/>
    </source>
</evidence>
<sequence>MKKGFGLIGILIVLGFIAVVGGGGYFYLNNRTTHLLHFDKTVSNLEISCQKDDDCELVSLASGCGGLTSINRLNNQDDIEKFNKKEEALLSTVVFDCDLPMEKYNYKAICDSGVCSIKENEIVNWGTYINEEFGFEVKYPKDFNLNITKDLPIKITISNQIKPSANDYLGGREELNITIFDDNNNYSDYYQSYMEWVNRDFNEPFLSGYNNKKILDINGYKFVSFEVVSGMDEVREYILKGDNKTFVLSTSVVGKDSNDTKLQEIISTFRFLE</sequence>
<accession>A0A1F5EK18</accession>
<evidence type="ECO:0000313" key="2">
    <source>
        <dbReference type="EMBL" id="OGD67670.1"/>
    </source>
</evidence>
<dbReference type="Proteomes" id="UP000179003">
    <property type="component" value="Unassembled WGS sequence"/>
</dbReference>
<keyword evidence="1" id="KW-0472">Membrane</keyword>
<feature type="transmembrane region" description="Helical" evidence="1">
    <location>
        <begin position="7"/>
        <end position="28"/>
    </location>
</feature>
<comment type="caution">
    <text evidence="2">The sequence shown here is derived from an EMBL/GenBank/DDBJ whole genome shotgun (WGS) entry which is preliminary data.</text>
</comment>
<name>A0A1F5EK18_9BACT</name>
<dbReference type="STRING" id="1797582.A2442_03810"/>
<proteinExistence type="predicted"/>
<protein>
    <submittedName>
        <fullName evidence="2">Uncharacterized protein</fullName>
    </submittedName>
</protein>
<reference evidence="2 3" key="1">
    <citation type="journal article" date="2016" name="Nat. Commun.">
        <title>Thousands of microbial genomes shed light on interconnected biogeochemical processes in an aquifer system.</title>
        <authorList>
            <person name="Anantharaman K."/>
            <person name="Brown C.T."/>
            <person name="Hug L.A."/>
            <person name="Sharon I."/>
            <person name="Castelle C.J."/>
            <person name="Probst A.J."/>
            <person name="Thomas B.C."/>
            <person name="Singh A."/>
            <person name="Wilkins M.J."/>
            <person name="Karaoz U."/>
            <person name="Brodie E.L."/>
            <person name="Williams K.H."/>
            <person name="Hubbard S.S."/>
            <person name="Banfield J.F."/>
        </authorList>
    </citation>
    <scope>NUCLEOTIDE SEQUENCE [LARGE SCALE GENOMIC DNA]</scope>
</reference>
<dbReference type="EMBL" id="MFAE01000002">
    <property type="protein sequence ID" value="OGD67670.1"/>
    <property type="molecule type" value="Genomic_DNA"/>
</dbReference>
<organism evidence="2 3">
    <name type="scientific">Candidatus Campbellbacteria bacterium RIFOXYC2_FULL_35_25</name>
    <dbReference type="NCBI Taxonomy" id="1797582"/>
    <lineage>
        <taxon>Bacteria</taxon>
        <taxon>Candidatus Campbelliibacteriota</taxon>
    </lineage>
</organism>
<evidence type="ECO:0000256" key="1">
    <source>
        <dbReference type="SAM" id="Phobius"/>
    </source>
</evidence>